<keyword evidence="1" id="KW-0808">Transferase</keyword>
<dbReference type="EMBL" id="DVHC01000064">
    <property type="protein sequence ID" value="HIR59748.1"/>
    <property type="molecule type" value="Genomic_DNA"/>
</dbReference>
<reference evidence="1" key="2">
    <citation type="journal article" date="2021" name="PeerJ">
        <title>Extensive microbial diversity within the chicken gut microbiome revealed by metagenomics and culture.</title>
        <authorList>
            <person name="Gilroy R."/>
            <person name="Ravi A."/>
            <person name="Getino M."/>
            <person name="Pursley I."/>
            <person name="Horton D.L."/>
            <person name="Alikhan N.F."/>
            <person name="Baker D."/>
            <person name="Gharbi K."/>
            <person name="Hall N."/>
            <person name="Watson M."/>
            <person name="Adriaenssens E.M."/>
            <person name="Foster-Nyarko E."/>
            <person name="Jarju S."/>
            <person name="Secka A."/>
            <person name="Antonio M."/>
            <person name="Oren A."/>
            <person name="Chaudhuri R.R."/>
            <person name="La Ragione R."/>
            <person name="Hildebrand F."/>
            <person name="Pallen M.J."/>
        </authorList>
    </citation>
    <scope>NUCLEOTIDE SEQUENCE</scope>
    <source>
        <strain evidence="1">CHK184-20233</strain>
    </source>
</reference>
<name>A0A9D1DVN2_9FIRM</name>
<reference evidence="1" key="1">
    <citation type="submission" date="2020-10" db="EMBL/GenBank/DDBJ databases">
        <authorList>
            <person name="Gilroy R."/>
        </authorList>
    </citation>
    <scope>NUCLEOTIDE SEQUENCE</scope>
    <source>
        <strain evidence="1">CHK184-20233</strain>
    </source>
</reference>
<evidence type="ECO:0000313" key="1">
    <source>
        <dbReference type="EMBL" id="HIR59748.1"/>
    </source>
</evidence>
<dbReference type="GO" id="GO:0016740">
    <property type="term" value="F:transferase activity"/>
    <property type="evidence" value="ECO:0007669"/>
    <property type="project" value="UniProtKB-KW"/>
</dbReference>
<protein>
    <submittedName>
        <fullName evidence="1">Nucleotidyl transferase AbiEii/AbiGii toxin family protein</fullName>
    </submittedName>
</protein>
<gene>
    <name evidence="1" type="ORF">IAB38_06825</name>
</gene>
<sequence>MNKFKNCDSLKSYLNKESKRLNISITNVYNTFFSRDLLYRLSKIDKSMDIIVKGSFAQAVHLGKIVRPITDIDLTSTIDHHNPLILLVNAMCVKEENNDFDYILRGAPRRTNTGIIKFPIAAKYGKINHPIGIDYRENHPCIYEKQLKLVPKIFSKDEEYEVVVPSMEETLAEKLCIIAESTKTDVLNTRTELFGN</sequence>
<dbReference type="InterPro" id="IPR014942">
    <property type="entry name" value="AbiEii"/>
</dbReference>
<evidence type="ECO:0000313" key="2">
    <source>
        <dbReference type="Proteomes" id="UP000824232"/>
    </source>
</evidence>
<dbReference type="Proteomes" id="UP000824232">
    <property type="component" value="Unassembled WGS sequence"/>
</dbReference>
<accession>A0A9D1DVN2</accession>
<dbReference type="Pfam" id="PF08843">
    <property type="entry name" value="AbiEii"/>
    <property type="match status" value="1"/>
</dbReference>
<proteinExistence type="predicted"/>
<comment type="caution">
    <text evidence="1">The sequence shown here is derived from an EMBL/GenBank/DDBJ whole genome shotgun (WGS) entry which is preliminary data.</text>
</comment>
<dbReference type="AlphaFoldDB" id="A0A9D1DVN2"/>
<organism evidence="1 2">
    <name type="scientific">Candidatus Onthousia excrementipullorum</name>
    <dbReference type="NCBI Taxonomy" id="2840884"/>
    <lineage>
        <taxon>Bacteria</taxon>
        <taxon>Bacillati</taxon>
        <taxon>Bacillota</taxon>
        <taxon>Bacilli</taxon>
        <taxon>Candidatus Onthousia</taxon>
    </lineage>
</organism>